<reference evidence="2" key="1">
    <citation type="journal article" date="2017" name="Nature">
        <title>The sunflower genome provides insights into oil metabolism, flowering and Asterid evolution.</title>
        <authorList>
            <person name="Badouin H."/>
            <person name="Gouzy J."/>
            <person name="Grassa C.J."/>
            <person name="Murat F."/>
            <person name="Staton S.E."/>
            <person name="Cottret L."/>
            <person name="Lelandais-Briere C."/>
            <person name="Owens G.L."/>
            <person name="Carrere S."/>
            <person name="Mayjonade B."/>
            <person name="Legrand L."/>
            <person name="Gill N."/>
            <person name="Kane N.C."/>
            <person name="Bowers J.E."/>
            <person name="Hubner S."/>
            <person name="Bellec A."/>
            <person name="Berard A."/>
            <person name="Berges H."/>
            <person name="Blanchet N."/>
            <person name="Boniface M.C."/>
            <person name="Brunel D."/>
            <person name="Catrice O."/>
            <person name="Chaidir N."/>
            <person name="Claudel C."/>
            <person name="Donnadieu C."/>
            <person name="Faraut T."/>
            <person name="Fievet G."/>
            <person name="Helmstetter N."/>
            <person name="King M."/>
            <person name="Knapp S.J."/>
            <person name="Lai Z."/>
            <person name="Le Paslier M.C."/>
            <person name="Lippi Y."/>
            <person name="Lorenzon L."/>
            <person name="Mandel J.R."/>
            <person name="Marage G."/>
            <person name="Marchand G."/>
            <person name="Marquand E."/>
            <person name="Bret-Mestries E."/>
            <person name="Morien E."/>
            <person name="Nambeesan S."/>
            <person name="Nguyen T."/>
            <person name="Pegot-Espagnet P."/>
            <person name="Pouilly N."/>
            <person name="Raftis F."/>
            <person name="Sallet E."/>
            <person name="Schiex T."/>
            <person name="Thomas J."/>
            <person name="Vandecasteele C."/>
            <person name="Vares D."/>
            <person name="Vear F."/>
            <person name="Vautrin S."/>
            <person name="Crespi M."/>
            <person name="Mangin B."/>
            <person name="Burke J.M."/>
            <person name="Salse J."/>
            <person name="Munos S."/>
            <person name="Vincourt P."/>
            <person name="Rieseberg L.H."/>
            <person name="Langlade N.B."/>
        </authorList>
    </citation>
    <scope>NUCLEOTIDE SEQUENCE [LARGE SCALE GENOMIC DNA]</scope>
    <source>
        <strain evidence="2">cv. SF193</strain>
    </source>
</reference>
<dbReference type="AlphaFoldDB" id="A0A251TSP0"/>
<dbReference type="Proteomes" id="UP000215914">
    <property type="component" value="Chromosome 9"/>
</dbReference>
<proteinExistence type="predicted"/>
<accession>A0A251TSP0</accession>
<dbReference type="InParanoid" id="A0A251TSP0"/>
<protein>
    <submittedName>
        <fullName evidence="1">Uncharacterized protein</fullName>
    </submittedName>
</protein>
<gene>
    <name evidence="1" type="ORF">HannXRQ_Chr09g0246061</name>
</gene>
<evidence type="ECO:0000313" key="2">
    <source>
        <dbReference type="Proteomes" id="UP000215914"/>
    </source>
</evidence>
<evidence type="ECO:0000313" key="1">
    <source>
        <dbReference type="EMBL" id="OTG14140.1"/>
    </source>
</evidence>
<dbReference type="EMBL" id="CM007898">
    <property type="protein sequence ID" value="OTG14140.1"/>
    <property type="molecule type" value="Genomic_DNA"/>
</dbReference>
<organism evidence="1 2">
    <name type="scientific">Helianthus annuus</name>
    <name type="common">Common sunflower</name>
    <dbReference type="NCBI Taxonomy" id="4232"/>
    <lineage>
        <taxon>Eukaryota</taxon>
        <taxon>Viridiplantae</taxon>
        <taxon>Streptophyta</taxon>
        <taxon>Embryophyta</taxon>
        <taxon>Tracheophyta</taxon>
        <taxon>Spermatophyta</taxon>
        <taxon>Magnoliopsida</taxon>
        <taxon>eudicotyledons</taxon>
        <taxon>Gunneridae</taxon>
        <taxon>Pentapetalae</taxon>
        <taxon>asterids</taxon>
        <taxon>campanulids</taxon>
        <taxon>Asterales</taxon>
        <taxon>Asteraceae</taxon>
        <taxon>Asteroideae</taxon>
        <taxon>Heliantheae alliance</taxon>
        <taxon>Heliantheae</taxon>
        <taxon>Helianthus</taxon>
    </lineage>
</organism>
<name>A0A251TSP0_HELAN</name>
<keyword evidence="2" id="KW-1185">Reference proteome</keyword>
<sequence>MICLKTMYSAFMIHRFGDLKKFIKMEDYSEMKAFHYFAVNGKLAVDYQVSQRRKD</sequence>